<dbReference type="Proteomes" id="UP001501161">
    <property type="component" value="Unassembled WGS sequence"/>
</dbReference>
<dbReference type="EMBL" id="BAAAMQ010000010">
    <property type="protein sequence ID" value="GAA2106892.1"/>
    <property type="molecule type" value="Genomic_DNA"/>
</dbReference>
<reference evidence="4" key="1">
    <citation type="journal article" date="2019" name="Int. J. Syst. Evol. Microbiol.">
        <title>The Global Catalogue of Microorganisms (GCM) 10K type strain sequencing project: providing services to taxonomists for standard genome sequencing and annotation.</title>
        <authorList>
            <consortium name="The Broad Institute Genomics Platform"/>
            <consortium name="The Broad Institute Genome Sequencing Center for Infectious Disease"/>
            <person name="Wu L."/>
            <person name="Ma J."/>
        </authorList>
    </citation>
    <scope>NUCLEOTIDE SEQUENCE [LARGE SCALE GENOMIC DNA]</scope>
    <source>
        <strain evidence="4">JCM 13813</strain>
    </source>
</reference>
<dbReference type="Pfam" id="PF01613">
    <property type="entry name" value="Flavin_Reduct"/>
    <property type="match status" value="1"/>
</dbReference>
<dbReference type="InterPro" id="IPR002563">
    <property type="entry name" value="Flavin_Rdtase-like_dom"/>
</dbReference>
<feature type="domain" description="Flavin reductase like" evidence="2">
    <location>
        <begin position="27"/>
        <end position="172"/>
    </location>
</feature>
<comment type="caution">
    <text evidence="3">The sequence shown here is derived from an EMBL/GenBank/DDBJ whole genome shotgun (WGS) entry which is preliminary data.</text>
</comment>
<dbReference type="InterPro" id="IPR050268">
    <property type="entry name" value="NADH-dep_flavin_reductase"/>
</dbReference>
<organism evidence="3 4">
    <name type="scientific">Nocardioides furvisabuli</name>
    <dbReference type="NCBI Taxonomy" id="375542"/>
    <lineage>
        <taxon>Bacteria</taxon>
        <taxon>Bacillati</taxon>
        <taxon>Actinomycetota</taxon>
        <taxon>Actinomycetes</taxon>
        <taxon>Propionibacteriales</taxon>
        <taxon>Nocardioidaceae</taxon>
        <taxon>Nocardioides</taxon>
    </lineage>
</organism>
<sequence length="183" mass="19028">MHVTSYGRVMHRPAIAPAQAELFKRAFRRHAAGVCVVVVHDEAGPVGATMTSVASVSADPAIVSFSAASSSRLALALADGARVGVYVLSAAQRPVATALARPGPGAFDAALGWDVLPDGRLALTGAASQLHGRVTNRVPAGASVLALMQVDEVVVGDPDVRPLVHHDRDYWELAQPATASRLR</sequence>
<protein>
    <submittedName>
        <fullName evidence="3">Flavin reductase family protein</fullName>
    </submittedName>
</protein>
<dbReference type="Gene3D" id="2.30.110.10">
    <property type="entry name" value="Electron Transport, Fmn-binding Protein, Chain A"/>
    <property type="match status" value="1"/>
</dbReference>
<gene>
    <name evidence="3" type="ORF">GCM10009726_20130</name>
</gene>
<dbReference type="SUPFAM" id="SSF50475">
    <property type="entry name" value="FMN-binding split barrel"/>
    <property type="match status" value="1"/>
</dbReference>
<dbReference type="SMART" id="SM00903">
    <property type="entry name" value="Flavin_Reduct"/>
    <property type="match status" value="1"/>
</dbReference>
<keyword evidence="4" id="KW-1185">Reference proteome</keyword>
<name>A0ABP5IUR8_9ACTN</name>
<evidence type="ECO:0000313" key="3">
    <source>
        <dbReference type="EMBL" id="GAA2106892.1"/>
    </source>
</evidence>
<keyword evidence="1" id="KW-0560">Oxidoreductase</keyword>
<evidence type="ECO:0000313" key="4">
    <source>
        <dbReference type="Proteomes" id="UP001501161"/>
    </source>
</evidence>
<dbReference type="InterPro" id="IPR012349">
    <property type="entry name" value="Split_barrel_FMN-bd"/>
</dbReference>
<accession>A0ABP5IUR8</accession>
<dbReference type="PANTHER" id="PTHR30466:SF1">
    <property type="entry name" value="FMN REDUCTASE (NADH) RUTF"/>
    <property type="match status" value="1"/>
</dbReference>
<dbReference type="PANTHER" id="PTHR30466">
    <property type="entry name" value="FLAVIN REDUCTASE"/>
    <property type="match status" value="1"/>
</dbReference>
<proteinExistence type="predicted"/>
<evidence type="ECO:0000259" key="2">
    <source>
        <dbReference type="SMART" id="SM00903"/>
    </source>
</evidence>
<evidence type="ECO:0000256" key="1">
    <source>
        <dbReference type="ARBA" id="ARBA00023002"/>
    </source>
</evidence>